<dbReference type="AlphaFoldDB" id="A0A2T1BYA5"/>
<organism evidence="3 4">
    <name type="scientific">Merismopedia glauca CCAP 1448/3</name>
    <dbReference type="NCBI Taxonomy" id="1296344"/>
    <lineage>
        <taxon>Bacteria</taxon>
        <taxon>Bacillati</taxon>
        <taxon>Cyanobacteriota</taxon>
        <taxon>Cyanophyceae</taxon>
        <taxon>Synechococcales</taxon>
        <taxon>Merismopediaceae</taxon>
        <taxon>Merismopedia</taxon>
    </lineage>
</organism>
<dbReference type="GO" id="GO:0006355">
    <property type="term" value="P:regulation of DNA-templated transcription"/>
    <property type="evidence" value="ECO:0007669"/>
    <property type="project" value="InterPro"/>
</dbReference>
<dbReference type="SUPFAM" id="SSF46785">
    <property type="entry name" value="Winged helix' DNA-binding domain"/>
    <property type="match status" value="1"/>
</dbReference>
<evidence type="ECO:0000313" key="4">
    <source>
        <dbReference type="Proteomes" id="UP000238762"/>
    </source>
</evidence>
<dbReference type="InterPro" id="IPR036388">
    <property type="entry name" value="WH-like_DNA-bd_sf"/>
</dbReference>
<dbReference type="InterPro" id="IPR036390">
    <property type="entry name" value="WH_DNA-bd_sf"/>
</dbReference>
<dbReference type="Proteomes" id="UP000238762">
    <property type="component" value="Unassembled WGS sequence"/>
</dbReference>
<dbReference type="InterPro" id="IPR012318">
    <property type="entry name" value="HTH_CRP"/>
</dbReference>
<dbReference type="SMART" id="SM00419">
    <property type="entry name" value="HTH_CRP"/>
    <property type="match status" value="1"/>
</dbReference>
<evidence type="ECO:0000259" key="2">
    <source>
        <dbReference type="SMART" id="SM00419"/>
    </source>
</evidence>
<feature type="domain" description="HTH crp-type" evidence="2">
    <location>
        <begin position="95"/>
        <end position="142"/>
    </location>
</feature>
<protein>
    <submittedName>
        <fullName evidence="3">Replication/maintenance protein</fullName>
    </submittedName>
</protein>
<dbReference type="PRINTS" id="PR00034">
    <property type="entry name" value="HTHCRP"/>
</dbReference>
<reference evidence="3 4" key="1">
    <citation type="submission" date="2018-02" db="EMBL/GenBank/DDBJ databases">
        <authorList>
            <person name="Cohen D.B."/>
            <person name="Kent A.D."/>
        </authorList>
    </citation>
    <scope>NUCLEOTIDE SEQUENCE [LARGE SCALE GENOMIC DNA]</scope>
    <source>
        <strain evidence="3 4">CCAP 1448/3</strain>
    </source>
</reference>
<gene>
    <name evidence="3" type="ORF">C7B64_21050</name>
</gene>
<dbReference type="Pfam" id="PF05732">
    <property type="entry name" value="RepL"/>
    <property type="match status" value="1"/>
</dbReference>
<keyword evidence="4" id="KW-1185">Reference proteome</keyword>
<dbReference type="Gene3D" id="1.10.10.10">
    <property type="entry name" value="Winged helix-like DNA-binding domain superfamily/Winged helix DNA-binding domain"/>
    <property type="match status" value="1"/>
</dbReference>
<name>A0A2T1BYA5_9CYAN</name>
<reference evidence="3 4" key="2">
    <citation type="submission" date="2018-03" db="EMBL/GenBank/DDBJ databases">
        <title>The ancient ancestry and fast evolution of plastids.</title>
        <authorList>
            <person name="Moore K.R."/>
            <person name="Magnabosco C."/>
            <person name="Momper L."/>
            <person name="Gold D.A."/>
            <person name="Bosak T."/>
            <person name="Fournier G.P."/>
        </authorList>
    </citation>
    <scope>NUCLEOTIDE SEQUENCE [LARGE SCALE GENOMIC DNA]</scope>
    <source>
        <strain evidence="3 4">CCAP 1448/3</strain>
    </source>
</reference>
<dbReference type="EMBL" id="PVWJ01000148">
    <property type="protein sequence ID" value="PSB00907.1"/>
    <property type="molecule type" value="Genomic_DNA"/>
</dbReference>
<proteinExistence type="predicted"/>
<dbReference type="GO" id="GO:0006276">
    <property type="term" value="P:plasmid maintenance"/>
    <property type="evidence" value="ECO:0007669"/>
    <property type="project" value="InterPro"/>
</dbReference>
<accession>A0A2T1BYA5</accession>
<feature type="compositionally biased region" description="Basic and acidic residues" evidence="1">
    <location>
        <begin position="8"/>
        <end position="17"/>
    </location>
</feature>
<dbReference type="OrthoDB" id="7278135at2"/>
<comment type="caution">
    <text evidence="3">The sequence shown here is derived from an EMBL/GenBank/DDBJ whole genome shotgun (WGS) entry which is preliminary data.</text>
</comment>
<feature type="region of interest" description="Disordered" evidence="1">
    <location>
        <begin position="1"/>
        <end position="26"/>
    </location>
</feature>
<dbReference type="RefSeq" id="WP_106291068.1">
    <property type="nucleotide sequence ID" value="NZ_CAWNTC010000186.1"/>
</dbReference>
<dbReference type="GO" id="GO:0006260">
    <property type="term" value="P:DNA replication"/>
    <property type="evidence" value="ECO:0007669"/>
    <property type="project" value="InterPro"/>
</dbReference>
<evidence type="ECO:0000256" key="1">
    <source>
        <dbReference type="SAM" id="MobiDB-lite"/>
    </source>
</evidence>
<evidence type="ECO:0000313" key="3">
    <source>
        <dbReference type="EMBL" id="PSB00907.1"/>
    </source>
</evidence>
<dbReference type="GO" id="GO:0003677">
    <property type="term" value="F:DNA binding"/>
    <property type="evidence" value="ECO:0007669"/>
    <property type="project" value="InterPro"/>
</dbReference>
<dbReference type="InterPro" id="IPR008813">
    <property type="entry name" value="Plasmid_replication_RepL"/>
</dbReference>
<sequence length="174" mass="20054">MFQPMEQGEAKVNERTNKTKQTKRSTITAKKTKIEGNRTYIDQQTGELVDCNVVRIEDADANFDKIWLGHILDAIDEIGNAKMKVLMFLISKRERSNNAVIMTTRELAKEIGISLDTVSRTLQALEKHGIINRKTGAVFLNPNVVFRGRHKHRMNVLIEYHHYSEQSEMLENKE</sequence>